<keyword evidence="3" id="KW-1185">Reference proteome</keyword>
<feature type="region of interest" description="Disordered" evidence="1">
    <location>
        <begin position="80"/>
        <end position="100"/>
    </location>
</feature>
<name>A0A553PK85_TIGCA</name>
<proteinExistence type="predicted"/>
<gene>
    <name evidence="2" type="ORF">TCAL_14400</name>
</gene>
<protein>
    <recommendedName>
        <fullName evidence="4">DUF5641 domain-containing protein</fullName>
    </recommendedName>
</protein>
<feature type="compositionally biased region" description="Polar residues" evidence="1">
    <location>
        <begin position="89"/>
        <end position="98"/>
    </location>
</feature>
<dbReference type="Proteomes" id="UP000318571">
    <property type="component" value="Chromosome 11"/>
</dbReference>
<evidence type="ECO:0000313" key="3">
    <source>
        <dbReference type="Proteomes" id="UP000318571"/>
    </source>
</evidence>
<evidence type="ECO:0000256" key="1">
    <source>
        <dbReference type="SAM" id="MobiDB-lite"/>
    </source>
</evidence>
<reference evidence="2 3" key="1">
    <citation type="journal article" date="2018" name="Nat. Ecol. Evol.">
        <title>Genomic signatures of mitonuclear coevolution across populations of Tigriopus californicus.</title>
        <authorList>
            <person name="Barreto F.S."/>
            <person name="Watson E.T."/>
            <person name="Lima T.G."/>
            <person name="Willett C.S."/>
            <person name="Edmands S."/>
            <person name="Li W."/>
            <person name="Burton R.S."/>
        </authorList>
    </citation>
    <scope>NUCLEOTIDE SEQUENCE [LARGE SCALE GENOMIC DNA]</scope>
    <source>
        <strain evidence="2 3">San Diego</strain>
    </source>
</reference>
<organism evidence="2 3">
    <name type="scientific">Tigriopus californicus</name>
    <name type="common">Marine copepod</name>
    <dbReference type="NCBI Taxonomy" id="6832"/>
    <lineage>
        <taxon>Eukaryota</taxon>
        <taxon>Metazoa</taxon>
        <taxon>Ecdysozoa</taxon>
        <taxon>Arthropoda</taxon>
        <taxon>Crustacea</taxon>
        <taxon>Multicrustacea</taxon>
        <taxon>Hexanauplia</taxon>
        <taxon>Copepoda</taxon>
        <taxon>Harpacticoida</taxon>
        <taxon>Harpacticidae</taxon>
        <taxon>Tigriopus</taxon>
    </lineage>
</organism>
<accession>A0A553PK85</accession>
<dbReference type="AlphaFoldDB" id="A0A553PK85"/>
<evidence type="ECO:0000313" key="2">
    <source>
        <dbReference type="EMBL" id="TRY78098.1"/>
    </source>
</evidence>
<dbReference type="EMBL" id="VCGU01000003">
    <property type="protein sequence ID" value="TRY78098.1"/>
    <property type="molecule type" value="Genomic_DNA"/>
</dbReference>
<comment type="caution">
    <text evidence="2">The sequence shown here is derived from an EMBL/GenBank/DDBJ whole genome shotgun (WGS) entry which is preliminary data.</text>
</comment>
<sequence length="116" mass="13563">MASRERTLERWIYYDRGQSLQPIPVGTRVLVQDCVSKNWMKGGEIVKQFENGRSYRVRMPGGEYWRNRRFLRIDNSCNPPRKLDHTGTTEEVTLSSPRGSGRIRRDVSFLGIDRFA</sequence>
<evidence type="ECO:0008006" key="4">
    <source>
        <dbReference type="Google" id="ProtNLM"/>
    </source>
</evidence>